<keyword evidence="2" id="KW-1185">Reference proteome</keyword>
<dbReference type="EMBL" id="JAGIZQ010000006">
    <property type="protein sequence ID" value="KAH6622591.1"/>
    <property type="molecule type" value="Genomic_DNA"/>
</dbReference>
<gene>
    <name evidence="1" type="ORF">F5144DRAFT_334135</name>
</gene>
<proteinExistence type="predicted"/>
<sequence length="611" mass="70385">MEMEEPSPLLRLTPLIRRRIYSFVGLVSWDPLQPHKFDLHGRDTLVREQPKASAFHGLLLSCRAIYSEAAPLLYSASRFVLHYTHDDDPDPLRPLRALTLTSLASLTALTIVLNQASCHHDFDHRGYHSWCCLDRDQIGLGPADHCKRNHTNAHSLPLLAPSPAYPKPSDKRNDNDNDNANDAPFAAAQQLLANWHSAAARLSHITSGQLDLGLVCDIDPHHERALELATSAIAPLRWMPKLRACHIRLSKTPDPHLQRVAQDAVLQALRIPTPPYSKPSTKTTFITLPAELRLQILEYTDLIIPSREVTWSRQDQGYLVFARESNQSPDRKYRVQFSPCTHYEGDHTLIGCFCRRRHTAFSLTCKCWAPPGPALFLVCRTLCRDAQVTFFSGNHFIVHDYWADPAWTIPFVDMYDQETRPERRYEYPYERLGASQFLRHVVPPHCLAYLRFLELVFPQYLPESWPQAEQPAMKDWQETIEWAKDKIQAPSLTIRLVGAEHGDWGVRIFTDTMTTSEGDAIMRSFQGLLKSLKPLADNGLARFYAHIPYPWRFVGEPQPYMARWDWVSAQERALKERAERFIMGDRYEEQYANGSEEPRLSFWTWTRWAQD</sequence>
<dbReference type="Proteomes" id="UP000724584">
    <property type="component" value="Unassembled WGS sequence"/>
</dbReference>
<organism evidence="1 2">
    <name type="scientific">Chaetomium tenue</name>
    <dbReference type="NCBI Taxonomy" id="1854479"/>
    <lineage>
        <taxon>Eukaryota</taxon>
        <taxon>Fungi</taxon>
        <taxon>Dikarya</taxon>
        <taxon>Ascomycota</taxon>
        <taxon>Pezizomycotina</taxon>
        <taxon>Sordariomycetes</taxon>
        <taxon>Sordariomycetidae</taxon>
        <taxon>Sordariales</taxon>
        <taxon>Chaetomiaceae</taxon>
        <taxon>Chaetomium</taxon>
    </lineage>
</organism>
<name>A0ACB7NW07_9PEZI</name>
<reference evidence="1 2" key="1">
    <citation type="journal article" date="2021" name="Nat. Commun.">
        <title>Genetic determinants of endophytism in the Arabidopsis root mycobiome.</title>
        <authorList>
            <person name="Mesny F."/>
            <person name="Miyauchi S."/>
            <person name="Thiergart T."/>
            <person name="Pickel B."/>
            <person name="Atanasova L."/>
            <person name="Karlsson M."/>
            <person name="Huettel B."/>
            <person name="Barry K.W."/>
            <person name="Haridas S."/>
            <person name="Chen C."/>
            <person name="Bauer D."/>
            <person name="Andreopoulos W."/>
            <person name="Pangilinan J."/>
            <person name="LaButti K."/>
            <person name="Riley R."/>
            <person name="Lipzen A."/>
            <person name="Clum A."/>
            <person name="Drula E."/>
            <person name="Henrissat B."/>
            <person name="Kohler A."/>
            <person name="Grigoriev I.V."/>
            <person name="Martin F.M."/>
            <person name="Hacquard S."/>
        </authorList>
    </citation>
    <scope>NUCLEOTIDE SEQUENCE [LARGE SCALE GENOMIC DNA]</scope>
    <source>
        <strain evidence="1 2">MPI-SDFR-AT-0079</strain>
    </source>
</reference>
<evidence type="ECO:0000313" key="2">
    <source>
        <dbReference type="Proteomes" id="UP000724584"/>
    </source>
</evidence>
<accession>A0ACB7NW07</accession>
<comment type="caution">
    <text evidence="1">The sequence shown here is derived from an EMBL/GenBank/DDBJ whole genome shotgun (WGS) entry which is preliminary data.</text>
</comment>
<evidence type="ECO:0000313" key="1">
    <source>
        <dbReference type="EMBL" id="KAH6622591.1"/>
    </source>
</evidence>
<protein>
    <submittedName>
        <fullName evidence="1">Uncharacterized protein</fullName>
    </submittedName>
</protein>